<dbReference type="Pfam" id="PF03881">
    <property type="entry name" value="Fructosamin_kin"/>
    <property type="match status" value="1"/>
</dbReference>
<dbReference type="PANTHER" id="PTHR12149">
    <property type="entry name" value="FRUCTOSAMINE 3 KINASE-RELATED PROTEIN"/>
    <property type="match status" value="1"/>
</dbReference>
<comment type="caution">
    <text evidence="3">The sequence shown here is derived from an EMBL/GenBank/DDBJ whole genome shotgun (WGS) entry which is preliminary data.</text>
</comment>
<keyword evidence="7" id="KW-1185">Reference proteome</keyword>
<proteinExistence type="predicted"/>
<name>A0A816Q1B0_9BILA</name>
<dbReference type="Gene3D" id="3.30.200.20">
    <property type="entry name" value="Phosphorylase Kinase, domain 1"/>
    <property type="match status" value="1"/>
</dbReference>
<evidence type="ECO:0000313" key="4">
    <source>
        <dbReference type="EMBL" id="CAF2126594.1"/>
    </source>
</evidence>
<dbReference type="Proteomes" id="UP000663866">
    <property type="component" value="Unassembled WGS sequence"/>
</dbReference>
<dbReference type="InterPro" id="IPR016477">
    <property type="entry name" value="Fructo-/Ketosamine-3-kinase"/>
</dbReference>
<protein>
    <recommendedName>
        <fullName evidence="1">protein-ribulosamine 3-kinase</fullName>
        <ecNumber evidence="1">2.7.1.172</ecNumber>
    </recommendedName>
</protein>
<dbReference type="SUPFAM" id="SSF56112">
    <property type="entry name" value="Protein kinase-like (PK-like)"/>
    <property type="match status" value="1"/>
</dbReference>
<evidence type="ECO:0000313" key="3">
    <source>
        <dbReference type="EMBL" id="CAF2054143.1"/>
    </source>
</evidence>
<accession>A0A816Q1B0</accession>
<gene>
    <name evidence="5" type="ORF">OVN521_LOCUS27115</name>
    <name evidence="6" type="ORF">UXM345_LOCUS29057</name>
    <name evidence="4" type="ORF">WKI299_LOCUS25449</name>
    <name evidence="3" type="ORF">XDN619_LOCUS9289</name>
</gene>
<dbReference type="Proteomes" id="UP000663842">
    <property type="component" value="Unassembled WGS sequence"/>
</dbReference>
<evidence type="ECO:0000313" key="8">
    <source>
        <dbReference type="Proteomes" id="UP000663887"/>
    </source>
</evidence>
<dbReference type="GO" id="GO:0102193">
    <property type="term" value="F:protein-ribulosamine 3-kinase activity"/>
    <property type="evidence" value="ECO:0007669"/>
    <property type="project" value="UniProtKB-EC"/>
</dbReference>
<evidence type="ECO:0000256" key="1">
    <source>
        <dbReference type="ARBA" id="ARBA00011961"/>
    </source>
</evidence>
<organism evidence="3 8">
    <name type="scientific">Rotaria magnacalcarata</name>
    <dbReference type="NCBI Taxonomy" id="392030"/>
    <lineage>
        <taxon>Eukaryota</taxon>
        <taxon>Metazoa</taxon>
        <taxon>Spiralia</taxon>
        <taxon>Gnathifera</taxon>
        <taxon>Rotifera</taxon>
        <taxon>Eurotatoria</taxon>
        <taxon>Bdelloidea</taxon>
        <taxon>Philodinida</taxon>
        <taxon>Philodinidae</taxon>
        <taxon>Rotaria</taxon>
    </lineage>
</organism>
<dbReference type="PANTHER" id="PTHR12149:SF8">
    <property type="entry name" value="PROTEIN-RIBULOSAMINE 3-KINASE"/>
    <property type="match status" value="1"/>
</dbReference>
<comment type="catalytic activity">
    <reaction evidence="2">
        <text>N(6)-D-ribulosyl-L-lysyl-[protein] + ATP = N(6)-(3-O-phospho-D-ribulosyl)-L-lysyl-[protein] + ADP + H(+)</text>
        <dbReference type="Rhea" id="RHEA:48432"/>
        <dbReference type="Rhea" id="RHEA-COMP:12103"/>
        <dbReference type="Rhea" id="RHEA-COMP:12104"/>
        <dbReference type="ChEBI" id="CHEBI:15378"/>
        <dbReference type="ChEBI" id="CHEBI:30616"/>
        <dbReference type="ChEBI" id="CHEBI:90418"/>
        <dbReference type="ChEBI" id="CHEBI:90420"/>
        <dbReference type="ChEBI" id="CHEBI:456216"/>
        <dbReference type="EC" id="2.7.1.172"/>
    </reaction>
    <physiologicalReaction direction="left-to-right" evidence="2">
        <dbReference type="Rhea" id="RHEA:48433"/>
    </physiologicalReaction>
</comment>
<dbReference type="EMBL" id="CAJOBG010007376">
    <property type="protein sequence ID" value="CAF4214960.1"/>
    <property type="molecule type" value="Genomic_DNA"/>
</dbReference>
<dbReference type="EMBL" id="CAJOBF010006971">
    <property type="protein sequence ID" value="CAF4220242.1"/>
    <property type="molecule type" value="Genomic_DNA"/>
</dbReference>
<evidence type="ECO:0000256" key="2">
    <source>
        <dbReference type="ARBA" id="ARBA00048655"/>
    </source>
</evidence>
<evidence type="ECO:0000313" key="5">
    <source>
        <dbReference type="EMBL" id="CAF4214960.1"/>
    </source>
</evidence>
<dbReference type="EMBL" id="CAJNRG010003200">
    <property type="protein sequence ID" value="CAF2054143.1"/>
    <property type="molecule type" value="Genomic_DNA"/>
</dbReference>
<dbReference type="Proteomes" id="UP000663856">
    <property type="component" value="Unassembled WGS sequence"/>
</dbReference>
<evidence type="ECO:0000313" key="6">
    <source>
        <dbReference type="EMBL" id="CAF4220242.1"/>
    </source>
</evidence>
<dbReference type="EC" id="2.7.1.172" evidence="1"/>
<dbReference type="InterPro" id="IPR011009">
    <property type="entry name" value="Kinase-like_dom_sf"/>
</dbReference>
<dbReference type="AlphaFoldDB" id="A0A816Q1B0"/>
<sequence length="189" mass="21334">MLKKCSSLRTKILSLSKPTIPCSNHNEFTVKSIAGGYVSHSFMVKINAQNNNDTSPDSFFVKINMRKHAQQMFDAEIIGSHALREVCTPFIRIPQSIGTGNMSTIDNDNQGSWFLAEHVTMARSKKKKTNEQYRRFTRAILKMHQTSAEKHRLSPHGGLFGFHINNFLYIPNKTTLGIVTGVVFFSNNV</sequence>
<dbReference type="Proteomes" id="UP000663887">
    <property type="component" value="Unassembled WGS sequence"/>
</dbReference>
<evidence type="ECO:0000313" key="7">
    <source>
        <dbReference type="Proteomes" id="UP000663866"/>
    </source>
</evidence>
<dbReference type="EMBL" id="CAJNRF010010979">
    <property type="protein sequence ID" value="CAF2126594.1"/>
    <property type="molecule type" value="Genomic_DNA"/>
</dbReference>
<reference evidence="3" key="1">
    <citation type="submission" date="2021-02" db="EMBL/GenBank/DDBJ databases">
        <authorList>
            <person name="Nowell W R."/>
        </authorList>
    </citation>
    <scope>NUCLEOTIDE SEQUENCE</scope>
</reference>